<evidence type="ECO:0000313" key="1">
    <source>
        <dbReference type="EMBL" id="AMB84875.1"/>
    </source>
</evidence>
<name>A0A0X1SYH4_PSEAA</name>
<dbReference type="Proteomes" id="UP000063229">
    <property type="component" value="Chromosome"/>
</dbReference>
<evidence type="ECO:0000313" key="2">
    <source>
        <dbReference type="Proteomes" id="UP000063229"/>
    </source>
</evidence>
<gene>
    <name evidence="1" type="ORF">AWM79_05950</name>
</gene>
<dbReference type="EMBL" id="CP014135">
    <property type="protein sequence ID" value="AMB84875.1"/>
    <property type="molecule type" value="Genomic_DNA"/>
</dbReference>
<dbReference type="AlphaFoldDB" id="A0A0X1SYH4"/>
<accession>A0A0X1SYH4</accession>
<protein>
    <submittedName>
        <fullName evidence="1">Uncharacterized protein</fullName>
    </submittedName>
</protein>
<reference evidence="1 2" key="1">
    <citation type="submission" date="2016-01" db="EMBL/GenBank/DDBJ databases">
        <authorList>
            <person name="McClelland M."/>
            <person name="Jain A."/>
            <person name="Saraogi P."/>
            <person name="Mendelson R."/>
            <person name="Westerman R."/>
            <person name="SanMiguel P."/>
            <person name="Csonka L."/>
        </authorList>
    </citation>
    <scope>NUCLEOTIDE SEQUENCE [LARGE SCALE GENOMIC DNA]</scope>
    <source>
        <strain evidence="1 2">NCPPB 2472</strain>
    </source>
</reference>
<organism evidence="1 2">
    <name type="scientific">Pseudomonas agarici</name>
    <dbReference type="NCBI Taxonomy" id="46677"/>
    <lineage>
        <taxon>Bacteria</taxon>
        <taxon>Pseudomonadati</taxon>
        <taxon>Pseudomonadota</taxon>
        <taxon>Gammaproteobacteria</taxon>
        <taxon>Pseudomonadales</taxon>
        <taxon>Pseudomonadaceae</taxon>
        <taxon>Pseudomonas</taxon>
    </lineage>
</organism>
<dbReference type="KEGG" id="pagb:AWM79_05950"/>
<sequence>MISGAEMGSGCLQRGLMLTIAGKFFPSWRITTVQGLTAENFFLATVRPEVKPIPIAAFCLI</sequence>
<proteinExistence type="predicted"/>
<keyword evidence="2" id="KW-1185">Reference proteome</keyword>